<evidence type="ECO:0000313" key="1">
    <source>
        <dbReference type="EMBL" id="KAI4328635.1"/>
    </source>
</evidence>
<protein>
    <submittedName>
        <fullName evidence="1">Uncharacterized protein</fullName>
    </submittedName>
</protein>
<sequence length="144" mass="17297">MESYMVYISHIEFEEDAYYEQRNIPLNIQDLERERNNFINHVEKTLKRFHDQGLAVREFKLGIEHSDSKSINPRIDYWMRLAKESGVQELELRLNDYSNDCCCLPPCILEAKSLTKLSLCSLKIENAIMKNQFRFLHCKYYIYF</sequence>
<name>A0ACB9MXJ6_BAUVA</name>
<comment type="caution">
    <text evidence="1">The sequence shown here is derived from an EMBL/GenBank/DDBJ whole genome shotgun (WGS) entry which is preliminary data.</text>
</comment>
<keyword evidence="2" id="KW-1185">Reference proteome</keyword>
<reference evidence="1 2" key="1">
    <citation type="journal article" date="2022" name="DNA Res.">
        <title>Chromosomal-level genome assembly of the orchid tree Bauhinia variegata (Leguminosae; Cercidoideae) supports the allotetraploid origin hypothesis of Bauhinia.</title>
        <authorList>
            <person name="Zhong Y."/>
            <person name="Chen Y."/>
            <person name="Zheng D."/>
            <person name="Pang J."/>
            <person name="Liu Y."/>
            <person name="Luo S."/>
            <person name="Meng S."/>
            <person name="Qian L."/>
            <person name="Wei D."/>
            <person name="Dai S."/>
            <person name="Zhou R."/>
        </authorList>
    </citation>
    <scope>NUCLEOTIDE SEQUENCE [LARGE SCALE GENOMIC DNA]</scope>
    <source>
        <strain evidence="1">BV-YZ2020</strain>
    </source>
</reference>
<organism evidence="1 2">
    <name type="scientific">Bauhinia variegata</name>
    <name type="common">Purple orchid tree</name>
    <name type="synonym">Phanera variegata</name>
    <dbReference type="NCBI Taxonomy" id="167791"/>
    <lineage>
        <taxon>Eukaryota</taxon>
        <taxon>Viridiplantae</taxon>
        <taxon>Streptophyta</taxon>
        <taxon>Embryophyta</taxon>
        <taxon>Tracheophyta</taxon>
        <taxon>Spermatophyta</taxon>
        <taxon>Magnoliopsida</taxon>
        <taxon>eudicotyledons</taxon>
        <taxon>Gunneridae</taxon>
        <taxon>Pentapetalae</taxon>
        <taxon>rosids</taxon>
        <taxon>fabids</taxon>
        <taxon>Fabales</taxon>
        <taxon>Fabaceae</taxon>
        <taxon>Cercidoideae</taxon>
        <taxon>Cercideae</taxon>
        <taxon>Bauhiniinae</taxon>
        <taxon>Bauhinia</taxon>
    </lineage>
</organism>
<proteinExistence type="predicted"/>
<accession>A0ACB9MXJ6</accession>
<gene>
    <name evidence="1" type="ORF">L6164_020971</name>
</gene>
<evidence type="ECO:0000313" key="2">
    <source>
        <dbReference type="Proteomes" id="UP000828941"/>
    </source>
</evidence>
<dbReference type="Proteomes" id="UP000828941">
    <property type="component" value="Chromosome 8"/>
</dbReference>
<dbReference type="EMBL" id="CM039433">
    <property type="protein sequence ID" value="KAI4328635.1"/>
    <property type="molecule type" value="Genomic_DNA"/>
</dbReference>